<keyword evidence="5" id="KW-0808">Transferase</keyword>
<dbReference type="InterPro" id="IPR029071">
    <property type="entry name" value="Ubiquitin-like_domsf"/>
</dbReference>
<feature type="repeat" description="TNFR-Cys" evidence="17">
    <location>
        <begin position="750"/>
        <end position="805"/>
    </location>
</feature>
<comment type="catalytic activity">
    <reaction evidence="15">
        <text>L-threonyl-[protein] + ATP = O-phospho-L-threonyl-[protein] + ADP + H(+)</text>
        <dbReference type="Rhea" id="RHEA:46608"/>
        <dbReference type="Rhea" id="RHEA-COMP:11060"/>
        <dbReference type="Rhea" id="RHEA-COMP:11605"/>
        <dbReference type="ChEBI" id="CHEBI:15378"/>
        <dbReference type="ChEBI" id="CHEBI:30013"/>
        <dbReference type="ChEBI" id="CHEBI:30616"/>
        <dbReference type="ChEBI" id="CHEBI:61977"/>
        <dbReference type="ChEBI" id="CHEBI:456216"/>
        <dbReference type="EC" id="2.7.11.1"/>
    </reaction>
</comment>
<evidence type="ECO:0000256" key="3">
    <source>
        <dbReference type="ARBA" id="ARBA00022499"/>
    </source>
</evidence>
<dbReference type="EC" id="2.7.11.1" evidence="2"/>
<feature type="domain" description="Ubiquitin-like" evidence="21">
    <location>
        <begin position="85"/>
        <end position="160"/>
    </location>
</feature>
<keyword evidence="12" id="KW-0472">Membrane</keyword>
<evidence type="ECO:0000259" key="19">
    <source>
        <dbReference type="PROSITE" id="PS50011"/>
    </source>
</evidence>
<evidence type="ECO:0000256" key="9">
    <source>
        <dbReference type="ARBA" id="ARBA00022777"/>
    </source>
</evidence>
<keyword evidence="6" id="KW-0812">Transmembrane</keyword>
<dbReference type="Gene3D" id="3.10.20.90">
    <property type="entry name" value="Phosphatidylinositol 3-kinase Catalytic Subunit, Chain A, domain 1"/>
    <property type="match status" value="5"/>
</dbReference>
<evidence type="ECO:0000256" key="18">
    <source>
        <dbReference type="PROSITE-ProRule" id="PRU10141"/>
    </source>
</evidence>
<dbReference type="InterPro" id="IPR001368">
    <property type="entry name" value="TNFR/NGFR_Cys_rich_reg"/>
</dbReference>
<dbReference type="InterPro" id="IPR017441">
    <property type="entry name" value="Protein_kinase_ATP_BS"/>
</dbReference>
<dbReference type="SUPFAM" id="SSF54236">
    <property type="entry name" value="Ubiquitin-like"/>
    <property type="match status" value="5"/>
</dbReference>
<dbReference type="OrthoDB" id="61110at2759"/>
<keyword evidence="14" id="KW-0325">Glycoprotein</keyword>
<keyword evidence="9" id="KW-0418">Kinase</keyword>
<keyword evidence="3" id="KW-1017">Isopeptide bond</keyword>
<evidence type="ECO:0000256" key="10">
    <source>
        <dbReference type="ARBA" id="ARBA00022840"/>
    </source>
</evidence>
<dbReference type="InterPro" id="IPR001245">
    <property type="entry name" value="Ser-Thr/Tyr_kinase_cat_dom"/>
</dbReference>
<feature type="domain" description="Protein kinase" evidence="19">
    <location>
        <begin position="918"/>
        <end position="1167"/>
    </location>
</feature>
<evidence type="ECO:0000256" key="16">
    <source>
        <dbReference type="ARBA" id="ARBA00048679"/>
    </source>
</evidence>
<reference evidence="22" key="1">
    <citation type="submission" date="2019-07" db="EMBL/GenBank/DDBJ databases">
        <authorList>
            <person name="Dittberner H."/>
        </authorList>
    </citation>
    <scope>NUCLEOTIDE SEQUENCE [LARGE SCALE GENOMIC DNA]</scope>
</reference>
<feature type="domain" description="Ubiquitin-like" evidence="21">
    <location>
        <begin position="3"/>
        <end position="80"/>
    </location>
</feature>
<dbReference type="Proteomes" id="UP000489600">
    <property type="component" value="Unassembled WGS sequence"/>
</dbReference>
<accession>A0A565B5U5</accession>
<evidence type="ECO:0000256" key="14">
    <source>
        <dbReference type="ARBA" id="ARBA00023180"/>
    </source>
</evidence>
<dbReference type="SUPFAM" id="SSF50985">
    <property type="entry name" value="RCC1/BLIP-II"/>
    <property type="match status" value="1"/>
</dbReference>
<evidence type="ECO:0000256" key="4">
    <source>
        <dbReference type="ARBA" id="ARBA00022527"/>
    </source>
</evidence>
<dbReference type="PROSITE" id="PS50050">
    <property type="entry name" value="TNFR_NGFR_2"/>
    <property type="match status" value="1"/>
</dbReference>
<protein>
    <recommendedName>
        <fullName evidence="2">non-specific serine/threonine protein kinase</fullName>
        <ecNumber evidence="2">2.7.11.1</ecNumber>
    </recommendedName>
</protein>
<dbReference type="FunFam" id="3.30.200.20:FF:000357">
    <property type="entry name" value="serine/threonine-protein kinase-like protein CCR1"/>
    <property type="match status" value="1"/>
</dbReference>
<keyword evidence="8 18" id="KW-0547">Nucleotide-binding</keyword>
<evidence type="ECO:0000256" key="2">
    <source>
        <dbReference type="ARBA" id="ARBA00012513"/>
    </source>
</evidence>
<dbReference type="Pfam" id="PF00240">
    <property type="entry name" value="ubiquitin"/>
    <property type="match status" value="5"/>
</dbReference>
<dbReference type="Gene3D" id="1.10.510.10">
    <property type="entry name" value="Transferase(Phosphotransferase) domain 1"/>
    <property type="match status" value="2"/>
</dbReference>
<comment type="caution">
    <text evidence="17">Lacks conserved residue(s) required for the propagation of feature annotation.</text>
</comment>
<sequence length="1173" mass="130015">MSMQIFVKTLEGENRSLEIKIISLEVKSSDTVENVKAKIQEIKGAPSDQQRLFFDGKELIDGRTLADYNIQKESTLTLVILPREMSIFFLGSTRKPIILEVESSETIANLKAMIHDKEGFHPDQQILVYHGYVLRGCLTLAYYKIHKFSSLHLVLRPRGGIGIFLEAFEEDNISFKVKTISLEVKSSDTVENLKAKIQEIKGVPPYKQRLLFNGKELLEDDRTLADYNIHTESTLTLVVRTPRIRILFASRKMRKTIYLDVETSETIGNVKAMIQDQEGFHVDQQVLIYAGRDLKNCRTLADYNIEKDHSILNLIVRLVGKIQIFVQNVRTSKITTLEVDRSDTIGNVKAMIQDKEGFQPVQQRLIFIGTPPPTFSVRQPSLSNGSLWQIFFSFTSSTSPPMETHFFLLFLSLILLFLSKPGSGFGSSGPIAAAFGGSAFFCAIDASGRQDVICWGKNYSSPSSPSSSSLSLASSTSQSFNIPSMAILSGGDGFLCGILSNTSQAFCFSSLGSSSGMDLVPLSYRTTAYSQIAAGNSHVCAVRGAYYSDHDSGTIDCWKITRATNNNSLIAKEYPKFYDQIVSNLVFNKIVSGDGFSCGGIREGGLLCFGPKASTLGFNSSSDDFEVLAAGKSSLCAILNSSREVKCWGDDESLVNYPKDDTRFVALTAGPRHFCGIREDNHEVECWGNSNFSLIPKGSGFKAIASSDFIVCGIREEDLVLDCWLVNGSSTLAYDPPLELCSPGMCRAGPCDEKEFTFNASILNEPDLTSLCVRKELMVCSPCGSDCSHGFFLSSSCTENSDRICTTCSLCQNSSCSDICKLHNHNSVDRHWHQLQRLVLIVGSCASALLIITIGCCVVPRIVTSPNKEDGTTNQFKSCIGKPVLDTEQLEMISPAPSVTPFAQVFRLSELKDATNGFKEFNELGRGSYGFVYKAVLADGRQVAVKRANAATIIHSNTREFETELEILCNIRHCNIVNLLGYSTEMGERLLVYEYMPHGTLHDHLHGGFSPLNWSLRIKIAMQTAKGLEYLHVEADPRIVHGHVKSSNVLLDSDWVARVADFGLVTSSNEKNLDTKRDVYDFGVVLLEILTGRKRYDRDYDPPEIVEWTVPVIREGKATAIMDKYIPLPRNVEPLLRLADVAELCVREDPSQRPIMSELVNWLEQIVRDGLIL</sequence>
<keyword evidence="4" id="KW-0723">Serine/threonine-protein kinase</keyword>
<dbReference type="SUPFAM" id="SSF56112">
    <property type="entry name" value="Protein kinase-like (PK-like)"/>
    <property type="match status" value="1"/>
</dbReference>
<dbReference type="FunFam" id="3.10.20.90:FF:000160">
    <property type="entry name" value="Polyubiquitin-C"/>
    <property type="match status" value="1"/>
</dbReference>
<dbReference type="Gene3D" id="2.130.10.30">
    <property type="entry name" value="Regulator of chromosome condensation 1/beta-lactamase-inhibitor protein II"/>
    <property type="match status" value="2"/>
</dbReference>
<dbReference type="SMART" id="SM00213">
    <property type="entry name" value="UBQ"/>
    <property type="match status" value="5"/>
</dbReference>
<keyword evidence="23" id="KW-1185">Reference proteome</keyword>
<dbReference type="GO" id="GO:0003729">
    <property type="term" value="F:mRNA binding"/>
    <property type="evidence" value="ECO:0007669"/>
    <property type="project" value="UniProtKB-ARBA"/>
</dbReference>
<comment type="catalytic activity">
    <reaction evidence="16">
        <text>L-seryl-[protein] + ATP = O-phospho-L-seryl-[protein] + ADP + H(+)</text>
        <dbReference type="Rhea" id="RHEA:17989"/>
        <dbReference type="Rhea" id="RHEA-COMP:9863"/>
        <dbReference type="Rhea" id="RHEA-COMP:11604"/>
        <dbReference type="ChEBI" id="CHEBI:15378"/>
        <dbReference type="ChEBI" id="CHEBI:29999"/>
        <dbReference type="ChEBI" id="CHEBI:30616"/>
        <dbReference type="ChEBI" id="CHEBI:83421"/>
        <dbReference type="ChEBI" id="CHEBI:456216"/>
        <dbReference type="EC" id="2.7.11.1"/>
    </reaction>
</comment>
<evidence type="ECO:0000256" key="17">
    <source>
        <dbReference type="PROSITE-ProRule" id="PRU00206"/>
    </source>
</evidence>
<dbReference type="GO" id="GO:0005524">
    <property type="term" value="F:ATP binding"/>
    <property type="evidence" value="ECO:0007669"/>
    <property type="project" value="UniProtKB-UniRule"/>
</dbReference>
<dbReference type="InterPro" id="IPR000626">
    <property type="entry name" value="Ubiquitin-like_dom"/>
</dbReference>
<dbReference type="InterPro" id="IPR019954">
    <property type="entry name" value="Ubiquitin_CS"/>
</dbReference>
<feature type="binding site" evidence="18">
    <location>
        <position position="946"/>
    </location>
    <ligand>
        <name>ATP</name>
        <dbReference type="ChEBI" id="CHEBI:30616"/>
    </ligand>
</feature>
<dbReference type="GO" id="GO:0042803">
    <property type="term" value="F:protein homodimerization activity"/>
    <property type="evidence" value="ECO:0007669"/>
    <property type="project" value="UniProtKB-ARBA"/>
</dbReference>
<comment type="subcellular location">
    <subcellularLocation>
        <location evidence="1">Membrane</location>
        <topology evidence="1">Single-pass type I membrane protein</topology>
    </subcellularLocation>
</comment>
<evidence type="ECO:0000256" key="12">
    <source>
        <dbReference type="ARBA" id="ARBA00023136"/>
    </source>
</evidence>
<dbReference type="InterPro" id="IPR050158">
    <property type="entry name" value="Ubiquitin_ubiquitin-like"/>
</dbReference>
<dbReference type="InterPro" id="IPR011009">
    <property type="entry name" value="Kinase-like_dom_sf"/>
</dbReference>
<evidence type="ECO:0000256" key="1">
    <source>
        <dbReference type="ARBA" id="ARBA00004479"/>
    </source>
</evidence>
<dbReference type="EMBL" id="CABITT030000003">
    <property type="protein sequence ID" value="VVA97038.1"/>
    <property type="molecule type" value="Genomic_DNA"/>
</dbReference>
<comment type="caution">
    <text evidence="22">The sequence shown here is derived from an EMBL/GenBank/DDBJ whole genome shotgun (WGS) entry which is preliminary data.</text>
</comment>
<evidence type="ECO:0000256" key="6">
    <source>
        <dbReference type="ARBA" id="ARBA00022692"/>
    </source>
</evidence>
<dbReference type="PROSITE" id="PS00299">
    <property type="entry name" value="UBIQUITIN_1"/>
    <property type="match status" value="1"/>
</dbReference>
<feature type="domain" description="Ubiquitin-like" evidence="21">
    <location>
        <begin position="244"/>
        <end position="320"/>
    </location>
</feature>
<keyword evidence="13" id="KW-0675">Receptor</keyword>
<dbReference type="AlphaFoldDB" id="A0A565B5U5"/>
<feature type="disulfide bond" evidence="17">
    <location>
        <begin position="787"/>
        <end position="805"/>
    </location>
</feature>
<keyword evidence="11" id="KW-1133">Transmembrane helix</keyword>
<dbReference type="InterPro" id="IPR009091">
    <property type="entry name" value="RCC1/BLIP-II"/>
</dbReference>
<feature type="domain" description="TNFR-Cys" evidence="20">
    <location>
        <begin position="750"/>
        <end position="805"/>
    </location>
</feature>
<dbReference type="Gene3D" id="3.30.200.20">
    <property type="entry name" value="Phosphorylase Kinase, domain 1"/>
    <property type="match status" value="1"/>
</dbReference>
<organism evidence="22 23">
    <name type="scientific">Arabis nemorensis</name>
    <dbReference type="NCBI Taxonomy" id="586526"/>
    <lineage>
        <taxon>Eukaryota</taxon>
        <taxon>Viridiplantae</taxon>
        <taxon>Streptophyta</taxon>
        <taxon>Embryophyta</taxon>
        <taxon>Tracheophyta</taxon>
        <taxon>Spermatophyta</taxon>
        <taxon>Magnoliopsida</taxon>
        <taxon>eudicotyledons</taxon>
        <taxon>Gunneridae</taxon>
        <taxon>Pentapetalae</taxon>
        <taxon>rosids</taxon>
        <taxon>malvids</taxon>
        <taxon>Brassicales</taxon>
        <taxon>Brassicaceae</taxon>
        <taxon>Arabideae</taxon>
        <taxon>Arabis</taxon>
    </lineage>
</organism>
<dbReference type="CDD" id="cd17039">
    <property type="entry name" value="Ubl_ubiquitin_like"/>
    <property type="match status" value="1"/>
</dbReference>
<evidence type="ECO:0000256" key="13">
    <source>
        <dbReference type="ARBA" id="ARBA00023170"/>
    </source>
</evidence>
<dbReference type="PRINTS" id="PR00348">
    <property type="entry name" value="UBIQUITIN"/>
</dbReference>
<name>A0A565B5U5_9BRAS</name>
<evidence type="ECO:0000256" key="5">
    <source>
        <dbReference type="ARBA" id="ARBA00022679"/>
    </source>
</evidence>
<evidence type="ECO:0000256" key="8">
    <source>
        <dbReference type="ARBA" id="ARBA00022741"/>
    </source>
</evidence>
<dbReference type="PROSITE" id="PS00107">
    <property type="entry name" value="PROTEIN_KINASE_ATP"/>
    <property type="match status" value="1"/>
</dbReference>
<proteinExistence type="predicted"/>
<evidence type="ECO:0000256" key="11">
    <source>
        <dbReference type="ARBA" id="ARBA00022989"/>
    </source>
</evidence>
<dbReference type="InterPro" id="IPR000719">
    <property type="entry name" value="Prot_kinase_dom"/>
</dbReference>
<evidence type="ECO:0000256" key="7">
    <source>
        <dbReference type="ARBA" id="ARBA00022729"/>
    </source>
</evidence>
<dbReference type="GO" id="GO:0016020">
    <property type="term" value="C:membrane"/>
    <property type="evidence" value="ECO:0007669"/>
    <property type="project" value="UniProtKB-SubCell"/>
</dbReference>
<keyword evidence="10 18" id="KW-0067">ATP-binding</keyword>
<evidence type="ECO:0000256" key="15">
    <source>
        <dbReference type="ARBA" id="ARBA00047899"/>
    </source>
</evidence>
<dbReference type="PROSITE" id="PS50053">
    <property type="entry name" value="UBIQUITIN_2"/>
    <property type="match status" value="5"/>
</dbReference>
<evidence type="ECO:0000313" key="22">
    <source>
        <dbReference type="EMBL" id="VVA97038.1"/>
    </source>
</evidence>
<dbReference type="GO" id="GO:0004674">
    <property type="term" value="F:protein serine/threonine kinase activity"/>
    <property type="evidence" value="ECO:0007669"/>
    <property type="project" value="UniProtKB-KW"/>
</dbReference>
<keyword evidence="17" id="KW-1015">Disulfide bond</keyword>
<evidence type="ECO:0000313" key="23">
    <source>
        <dbReference type="Proteomes" id="UP000489600"/>
    </source>
</evidence>
<keyword evidence="7" id="KW-0732">Signal</keyword>
<dbReference type="InterPro" id="IPR019956">
    <property type="entry name" value="Ubiquitin_dom"/>
</dbReference>
<gene>
    <name evidence="22" type="ORF">ANE_LOCUS7483</name>
</gene>
<dbReference type="PANTHER" id="PTHR10666">
    <property type="entry name" value="UBIQUITIN"/>
    <property type="match status" value="1"/>
</dbReference>
<dbReference type="FunFam" id="1.10.510.10:FF:000940">
    <property type="entry name" value="Serine/threonine-protein kinase-like protein CCR1"/>
    <property type="match status" value="1"/>
</dbReference>
<evidence type="ECO:0000259" key="20">
    <source>
        <dbReference type="PROSITE" id="PS50050"/>
    </source>
</evidence>
<evidence type="ECO:0000259" key="21">
    <source>
        <dbReference type="PROSITE" id="PS50053"/>
    </source>
</evidence>
<feature type="domain" description="Ubiquitin-like" evidence="21">
    <location>
        <begin position="322"/>
        <end position="369"/>
    </location>
</feature>
<feature type="domain" description="Ubiquitin-like" evidence="21">
    <location>
        <begin position="161"/>
        <end position="240"/>
    </location>
</feature>
<dbReference type="PROSITE" id="PS50011">
    <property type="entry name" value="PROTEIN_KINASE_DOM"/>
    <property type="match status" value="1"/>
</dbReference>
<dbReference type="Pfam" id="PF07714">
    <property type="entry name" value="PK_Tyr_Ser-Thr"/>
    <property type="match status" value="1"/>
</dbReference>